<organism evidence="2 3">
    <name type="scientific">Moraxella caprae</name>
    <dbReference type="NCBI Taxonomy" id="90240"/>
    <lineage>
        <taxon>Bacteria</taxon>
        <taxon>Pseudomonadati</taxon>
        <taxon>Pseudomonadota</taxon>
        <taxon>Gammaproteobacteria</taxon>
        <taxon>Moraxellales</taxon>
        <taxon>Moraxellaceae</taxon>
        <taxon>Moraxella</taxon>
    </lineage>
</organism>
<accession>A0A378R1Y7</accession>
<dbReference type="EMBL" id="UGQB01000004">
    <property type="protein sequence ID" value="STZ07860.1"/>
    <property type="molecule type" value="Genomic_DNA"/>
</dbReference>
<reference evidence="2 3" key="1">
    <citation type="submission" date="2018-06" db="EMBL/GenBank/DDBJ databases">
        <authorList>
            <consortium name="Pathogen Informatics"/>
            <person name="Doyle S."/>
        </authorList>
    </citation>
    <scope>NUCLEOTIDE SEQUENCE [LARGE SCALE GENOMIC DNA]</scope>
    <source>
        <strain evidence="2 3">NCTC12877</strain>
    </source>
</reference>
<keyword evidence="3" id="KW-1185">Reference proteome</keyword>
<dbReference type="AlphaFoldDB" id="A0A378R1Y7"/>
<proteinExistence type="predicted"/>
<evidence type="ECO:0000313" key="3">
    <source>
        <dbReference type="Proteomes" id="UP000254065"/>
    </source>
</evidence>
<evidence type="ECO:0000256" key="1">
    <source>
        <dbReference type="SAM" id="SignalP"/>
    </source>
</evidence>
<protein>
    <submittedName>
        <fullName evidence="2">Uncharacterized protein</fullName>
    </submittedName>
</protein>
<dbReference type="OrthoDB" id="8787342at2"/>
<name>A0A378R1Y7_9GAMM</name>
<feature type="chain" id="PRO_5016928516" evidence="1">
    <location>
        <begin position="21"/>
        <end position="138"/>
    </location>
</feature>
<sequence>MKKLSILALSATVAIAPAFAETTSHYTTPSVDTQTIVLPQTTVSTTTPQVDLSFAFGDAENLQTKEMATTEMQETEGAVAPAVAYGIRMGVMGTIGAGANAWNHYSNTGKWSWGAAGRGFVAGAVGGGVAKYLGGKGW</sequence>
<keyword evidence="1" id="KW-0732">Signal</keyword>
<feature type="signal peptide" evidence="1">
    <location>
        <begin position="1"/>
        <end position="20"/>
    </location>
</feature>
<evidence type="ECO:0000313" key="2">
    <source>
        <dbReference type="EMBL" id="STZ07860.1"/>
    </source>
</evidence>
<dbReference type="RefSeq" id="WP_029103847.1">
    <property type="nucleotide sequence ID" value="NZ_UGQB01000004.1"/>
</dbReference>
<gene>
    <name evidence="2" type="ORF">NCTC12877_00839</name>
</gene>
<dbReference type="Proteomes" id="UP000254065">
    <property type="component" value="Unassembled WGS sequence"/>
</dbReference>